<comment type="caution">
    <text evidence="3">The sequence shown here is derived from an EMBL/GenBank/DDBJ whole genome shotgun (WGS) entry which is preliminary data.</text>
</comment>
<accession>A0ABP7GJJ2</accession>
<dbReference type="EMBL" id="BAABAF010000007">
    <property type="protein sequence ID" value="GAA3768099.1"/>
    <property type="molecule type" value="Genomic_DNA"/>
</dbReference>
<evidence type="ECO:0000259" key="1">
    <source>
        <dbReference type="Pfam" id="PF10647"/>
    </source>
</evidence>
<organism evidence="3 4">
    <name type="scientific">Microbacterium kribbense</name>
    <dbReference type="NCBI Taxonomy" id="433645"/>
    <lineage>
        <taxon>Bacteria</taxon>
        <taxon>Bacillati</taxon>
        <taxon>Actinomycetota</taxon>
        <taxon>Actinomycetes</taxon>
        <taxon>Micrococcales</taxon>
        <taxon>Microbacteriaceae</taxon>
        <taxon>Microbacterium</taxon>
    </lineage>
</organism>
<proteinExistence type="predicted"/>
<evidence type="ECO:0000313" key="3">
    <source>
        <dbReference type="EMBL" id="GAA3768099.1"/>
    </source>
</evidence>
<evidence type="ECO:0000259" key="2">
    <source>
        <dbReference type="Pfam" id="PF25976"/>
    </source>
</evidence>
<dbReference type="Pfam" id="PF25976">
    <property type="entry name" value="LpqB_N"/>
    <property type="match status" value="1"/>
</dbReference>
<name>A0ABP7GJJ2_9MICO</name>
<feature type="domain" description="Lipoprotein LpqB C-terminal" evidence="1">
    <location>
        <begin position="329"/>
        <end position="556"/>
    </location>
</feature>
<gene>
    <name evidence="3" type="ORF">GCM10022240_20650</name>
</gene>
<dbReference type="RefSeq" id="WP_344783256.1">
    <property type="nucleotide sequence ID" value="NZ_BAABAF010000007.1"/>
</dbReference>
<protein>
    <submittedName>
        <fullName evidence="3">LpqB family beta-propeller domain-containing protein</fullName>
    </submittedName>
</protein>
<keyword evidence="4" id="KW-1185">Reference proteome</keyword>
<feature type="domain" description="Lipoprotein LpqB N-terminal" evidence="2">
    <location>
        <begin position="63"/>
        <end position="180"/>
    </location>
</feature>
<evidence type="ECO:0000313" key="4">
    <source>
        <dbReference type="Proteomes" id="UP001500540"/>
    </source>
</evidence>
<dbReference type="InterPro" id="IPR059026">
    <property type="entry name" value="LpqB_N"/>
</dbReference>
<dbReference type="Proteomes" id="UP001500540">
    <property type="component" value="Unassembled WGS sequence"/>
</dbReference>
<dbReference type="Pfam" id="PF10647">
    <property type="entry name" value="Gmad1"/>
    <property type="match status" value="1"/>
</dbReference>
<dbReference type="InterPro" id="IPR018910">
    <property type="entry name" value="LpqB_C"/>
</dbReference>
<sequence>MIGTGGHRPAAPRRARRGILAAVLAAAAVVLAGCTGLPTSGPVFAGIAPGEVAPPDFSFVPQKPQDGASPEQIVQGFVDAGIGPEGTWAVAQLYLAPSFKDQWKPNLNATIDDRAARAYVSDGDDKVSLTVTQRATVDATGAYKPSDGGQSTLPFTLAKVKGQWRITHAPNGIVLGADQFTGVFHPYALMYFDPGWHYLIPDVRWFPSSNAVTRIADKLIDGKPSPWLAGSVASAFPENIALARPSVPLSDGVAQVELSGPVLSLEGATLNRMQTQLLPSLSSVGGVTDVSMVYQGTALSAQPVATASTRIDVRPLARTDKGFGFLSATGQVEPIPGITEAMATVHPDAITLARDYTSAAVRTATGAVLRVPAKGQVRTLDARAGLIDPAVDALGYIWSVPARTPGALLAYGPDDKAVQISGGAWSNASQVSAISISRDGTRIAAILTVGGESTVAVFGIVRDADGVPQSLGDGLLLTKLPGLGIDLTWLDESTLGILAHAGDTTVEIQQIIGGPGTTTVAPDGVTTIAGTPAMVRLRGADGTLYSQRGSNWEQTGTGILTVGQAQGMPQ</sequence>
<reference evidence="4" key="1">
    <citation type="journal article" date="2019" name="Int. J. Syst. Evol. Microbiol.">
        <title>The Global Catalogue of Microorganisms (GCM) 10K type strain sequencing project: providing services to taxonomists for standard genome sequencing and annotation.</title>
        <authorList>
            <consortium name="The Broad Institute Genomics Platform"/>
            <consortium name="The Broad Institute Genome Sequencing Center for Infectious Disease"/>
            <person name="Wu L."/>
            <person name="Ma J."/>
        </authorList>
    </citation>
    <scope>NUCLEOTIDE SEQUENCE [LARGE SCALE GENOMIC DNA]</scope>
    <source>
        <strain evidence="4">JCM 16950</strain>
    </source>
</reference>